<keyword evidence="8" id="KW-1185">Reference proteome</keyword>
<dbReference type="PANTHER" id="PTHR32347:SF23">
    <property type="entry name" value="BLL5650 PROTEIN"/>
    <property type="match status" value="1"/>
</dbReference>
<evidence type="ECO:0000256" key="2">
    <source>
        <dbReference type="ARBA" id="ARBA00023054"/>
    </source>
</evidence>
<dbReference type="InterPro" id="IPR050465">
    <property type="entry name" value="UPF0194_transport"/>
</dbReference>
<dbReference type="Pfam" id="PF25975">
    <property type="entry name" value="CzcB_C"/>
    <property type="match status" value="1"/>
</dbReference>
<feature type="domain" description="CzcB-like C-terminal circularly permuted SH3-like" evidence="5">
    <location>
        <begin position="406"/>
        <end position="456"/>
    </location>
</feature>
<evidence type="ECO:0008006" key="9">
    <source>
        <dbReference type="Google" id="ProtNLM"/>
    </source>
</evidence>
<comment type="subcellular location">
    <subcellularLocation>
        <location evidence="1">Cell envelope</location>
    </subcellularLocation>
</comment>
<dbReference type="RefSeq" id="WP_068848835.1">
    <property type="nucleotide sequence ID" value="NZ_LYDR01000116.1"/>
</dbReference>
<dbReference type="InterPro" id="IPR058649">
    <property type="entry name" value="CzcB_C"/>
</dbReference>
<gene>
    <name evidence="7" type="ORF">A6X21_06375</name>
</gene>
<feature type="coiled-coil region" evidence="3">
    <location>
        <begin position="137"/>
        <end position="235"/>
    </location>
</feature>
<dbReference type="Proteomes" id="UP000094828">
    <property type="component" value="Unassembled WGS sequence"/>
</dbReference>
<feature type="compositionally biased region" description="Basic and acidic residues" evidence="4">
    <location>
        <begin position="584"/>
        <end position="594"/>
    </location>
</feature>
<dbReference type="STRING" id="1841610.A6X21_06375"/>
<dbReference type="Pfam" id="PF25990">
    <property type="entry name" value="Beta-barrel_YknX"/>
    <property type="match status" value="1"/>
</dbReference>
<feature type="compositionally biased region" description="Gly residues" evidence="4">
    <location>
        <begin position="517"/>
        <end position="536"/>
    </location>
</feature>
<evidence type="ECO:0000313" key="7">
    <source>
        <dbReference type="EMBL" id="ODA29964.1"/>
    </source>
</evidence>
<evidence type="ECO:0000256" key="1">
    <source>
        <dbReference type="ARBA" id="ARBA00004196"/>
    </source>
</evidence>
<accession>A0A1C3E9R8</accession>
<dbReference type="AlphaFoldDB" id="A0A1C3E9R8"/>
<sequence length="608" mass="65983">MIKAAPDEAEDGVMTTPVRKGDLQVTVTETGTLDSARNAILTCQVEGSTTIISIVPEGTFVKEGDIVCELDSSALVDRETTQKISLTQAEALLSQAQENVEIQKTQNESDVAAAELKLSLALLDLRKFEEGEFLQQVNELSGAVTLARENLSRAEESQAFVRRMAQKGYRSQNDLEAERIAVTKAEIDLKVAEEKLKVLKDFTYVRTLEELQANAKEFEREIQRVKRKSVAALSQKQAELSKCELTFKVEKDKYERIVKQIEACTIRAPQDGQVVWANARDPRRSDAPVIEEGAVVRERQAIINLPDYDAMKVNARIHESRISLIKTGLPVRVRIDAYAGEVFGGVVDTVSSVPLSNSSFSRGDVKEYEASVRLTDAVEKVNKLRPGLSANIEIIVAELSDVLLAPVQAIVTIGRDQYAWVRSGDKYERRTVKIGRTNERQIEIKEGLTDGEKVVMNPRTLFAKEVGQLENELAKKEAEQSAEGGPRRPGGPRGMGGERRGPGGPEGADGSSPMIPGGPGLPGQRGAGERGSGQPGMGPTSAGESGRPQGGRPDASQFDADRARPRNEGTAGTRGPADFPVETKPAEPDVKSSENRQAPALPLPAATK</sequence>
<reference evidence="7 8" key="1">
    <citation type="submission" date="2016-05" db="EMBL/GenBank/DDBJ databases">
        <title>Genomic and physiological characterization of Planctopirus sp. isolated from fresh water lake.</title>
        <authorList>
            <person name="Subhash Y."/>
            <person name="Ramana C."/>
        </authorList>
    </citation>
    <scope>NUCLEOTIDE SEQUENCE [LARGE SCALE GENOMIC DNA]</scope>
    <source>
        <strain evidence="7 8">JC280</strain>
    </source>
</reference>
<evidence type="ECO:0000256" key="3">
    <source>
        <dbReference type="SAM" id="Coils"/>
    </source>
</evidence>
<evidence type="ECO:0000313" key="8">
    <source>
        <dbReference type="Proteomes" id="UP000094828"/>
    </source>
</evidence>
<dbReference type="Gene3D" id="2.40.30.170">
    <property type="match status" value="1"/>
</dbReference>
<organism evidence="7 8">
    <name type="scientific">Planctopirus hydrillae</name>
    <dbReference type="NCBI Taxonomy" id="1841610"/>
    <lineage>
        <taxon>Bacteria</taxon>
        <taxon>Pseudomonadati</taxon>
        <taxon>Planctomycetota</taxon>
        <taxon>Planctomycetia</taxon>
        <taxon>Planctomycetales</taxon>
        <taxon>Planctomycetaceae</taxon>
        <taxon>Planctopirus</taxon>
    </lineage>
</organism>
<protein>
    <recommendedName>
        <fullName evidence="9">RND efflux pump membrane fusion protein barrel-sandwich domain-containing protein</fullName>
    </recommendedName>
</protein>
<dbReference type="PRINTS" id="PR01490">
    <property type="entry name" value="RTXTOXIND"/>
</dbReference>
<name>A0A1C3E9R8_9PLAN</name>
<dbReference type="Gene3D" id="2.40.420.20">
    <property type="match status" value="1"/>
</dbReference>
<dbReference type="InterPro" id="IPR058636">
    <property type="entry name" value="Beta-barrel_YknX"/>
</dbReference>
<dbReference type="GO" id="GO:0030313">
    <property type="term" value="C:cell envelope"/>
    <property type="evidence" value="ECO:0007669"/>
    <property type="project" value="UniProtKB-SubCell"/>
</dbReference>
<keyword evidence="2 3" id="KW-0175">Coiled coil</keyword>
<proteinExistence type="predicted"/>
<evidence type="ECO:0000256" key="4">
    <source>
        <dbReference type="SAM" id="MobiDB-lite"/>
    </source>
</evidence>
<feature type="region of interest" description="Disordered" evidence="4">
    <location>
        <begin position="472"/>
        <end position="608"/>
    </location>
</feature>
<evidence type="ECO:0000259" key="5">
    <source>
        <dbReference type="Pfam" id="PF25975"/>
    </source>
</evidence>
<dbReference type="EMBL" id="LYDR01000116">
    <property type="protein sequence ID" value="ODA29964.1"/>
    <property type="molecule type" value="Genomic_DNA"/>
</dbReference>
<dbReference type="PANTHER" id="PTHR32347">
    <property type="entry name" value="EFFLUX SYSTEM COMPONENT YKNX-RELATED"/>
    <property type="match status" value="1"/>
</dbReference>
<feature type="domain" description="YknX-like beta-barrel" evidence="6">
    <location>
        <begin position="311"/>
        <end position="394"/>
    </location>
</feature>
<comment type="caution">
    <text evidence="7">The sequence shown here is derived from an EMBL/GenBank/DDBJ whole genome shotgun (WGS) entry which is preliminary data.</text>
</comment>
<evidence type="ECO:0000259" key="6">
    <source>
        <dbReference type="Pfam" id="PF25990"/>
    </source>
</evidence>